<evidence type="ECO:0008006" key="4">
    <source>
        <dbReference type="Google" id="ProtNLM"/>
    </source>
</evidence>
<evidence type="ECO:0000313" key="2">
    <source>
        <dbReference type="EMBL" id="EJK56760.1"/>
    </source>
</evidence>
<evidence type="ECO:0000313" key="3">
    <source>
        <dbReference type="Proteomes" id="UP000266841"/>
    </source>
</evidence>
<dbReference type="PANTHER" id="PTHR23274">
    <property type="entry name" value="DNA HELICASE-RELATED"/>
    <property type="match status" value="1"/>
</dbReference>
<keyword evidence="3" id="KW-1185">Reference proteome</keyword>
<proteinExistence type="predicted"/>
<dbReference type="CDD" id="cd18809">
    <property type="entry name" value="SF1_C_RecD"/>
    <property type="match status" value="1"/>
</dbReference>
<protein>
    <recommendedName>
        <fullName evidence="4">ATP-dependent DNA helicase</fullName>
    </recommendedName>
</protein>
<dbReference type="EMBL" id="AGNL01030580">
    <property type="protein sequence ID" value="EJK56760.1"/>
    <property type="molecule type" value="Genomic_DNA"/>
</dbReference>
<name>K0RUW2_THAOC</name>
<gene>
    <name evidence="2" type="ORF">THAOC_23285</name>
</gene>
<evidence type="ECO:0000256" key="1">
    <source>
        <dbReference type="SAM" id="MobiDB-lite"/>
    </source>
</evidence>
<dbReference type="AlphaFoldDB" id="K0RUW2"/>
<dbReference type="Proteomes" id="UP000266841">
    <property type="component" value="Unassembled WGS sequence"/>
</dbReference>
<comment type="caution">
    <text evidence="2">The sequence shown here is derived from an EMBL/GenBank/DDBJ whole genome shotgun (WGS) entry which is preliminary data.</text>
</comment>
<sequence>MDIKGGHCNGTRYLVKHIGEYRLVLHKLEAGPDDKDKVLILPRIPLRYNGVDLPFEICRLQFPVKLAFALTINRSQGQSVSKCGILLPKNVWTHGQIYVAFSRCGNPNNIHVWAEQEQFKRLFGGKLPEGKILVKNVIQICWLILLLLEMTANSFSIRQRGRQALSLNGKMSKADEERLLLTEPALNAFIVAEMRHFLTAISEDPGRRLRRWELSDQEKIGSTRTTSRGSTKRAKANLSTAAAIDLLCNATQATFHDGYTNEPGLMTALGSAIVFFQCSFRGSPELLAACEVVGLSDYAVAHHITDMYHHRCFRGTYTKTLAPSGEGEVEARRAVGLDVPADPKPGECGQNTPDETDDECLLWSPTTPGVCLNWKSEEEAWRRKRFERVQMEGTRDPRRGGSGGTR</sequence>
<feature type="region of interest" description="Disordered" evidence="1">
    <location>
        <begin position="338"/>
        <end position="359"/>
    </location>
</feature>
<dbReference type="GO" id="GO:0005657">
    <property type="term" value="C:replication fork"/>
    <property type="evidence" value="ECO:0007669"/>
    <property type="project" value="TreeGrafter"/>
</dbReference>
<dbReference type="PANTHER" id="PTHR23274:SF51">
    <property type="entry name" value="OS03G0423850 PROTEIN"/>
    <property type="match status" value="1"/>
</dbReference>
<reference evidence="2 3" key="1">
    <citation type="journal article" date="2012" name="Genome Biol.">
        <title>Genome and low-iron response of an oceanic diatom adapted to chronic iron limitation.</title>
        <authorList>
            <person name="Lommer M."/>
            <person name="Specht M."/>
            <person name="Roy A.S."/>
            <person name="Kraemer L."/>
            <person name="Andreson R."/>
            <person name="Gutowska M.A."/>
            <person name="Wolf J."/>
            <person name="Bergner S.V."/>
            <person name="Schilhabel M.B."/>
            <person name="Klostermeier U.C."/>
            <person name="Beiko R.G."/>
            <person name="Rosenstiel P."/>
            <person name="Hippler M."/>
            <person name="Laroche J."/>
        </authorList>
    </citation>
    <scope>NUCLEOTIDE SEQUENCE [LARGE SCALE GENOMIC DNA]</scope>
    <source>
        <strain evidence="2 3">CCMP1005</strain>
    </source>
</reference>
<dbReference type="OrthoDB" id="1934841at2759"/>
<organism evidence="2 3">
    <name type="scientific">Thalassiosira oceanica</name>
    <name type="common">Marine diatom</name>
    <dbReference type="NCBI Taxonomy" id="159749"/>
    <lineage>
        <taxon>Eukaryota</taxon>
        <taxon>Sar</taxon>
        <taxon>Stramenopiles</taxon>
        <taxon>Ochrophyta</taxon>
        <taxon>Bacillariophyta</taxon>
        <taxon>Coscinodiscophyceae</taxon>
        <taxon>Thalassiosirophycidae</taxon>
        <taxon>Thalassiosirales</taxon>
        <taxon>Thalassiosiraceae</taxon>
        <taxon>Thalassiosira</taxon>
    </lineage>
</organism>
<accession>K0RUW2</accession>
<dbReference type="eggNOG" id="KOG0987">
    <property type="taxonomic scope" value="Eukaryota"/>
</dbReference>
<dbReference type="SUPFAM" id="SSF52540">
    <property type="entry name" value="P-loop containing nucleoside triphosphate hydrolases"/>
    <property type="match status" value="1"/>
</dbReference>
<dbReference type="InterPro" id="IPR027417">
    <property type="entry name" value="P-loop_NTPase"/>
</dbReference>
<dbReference type="GO" id="GO:0006260">
    <property type="term" value="P:DNA replication"/>
    <property type="evidence" value="ECO:0007669"/>
    <property type="project" value="TreeGrafter"/>
</dbReference>